<dbReference type="AlphaFoldDB" id="A0A177TA11"/>
<feature type="compositionally biased region" description="Polar residues" evidence="1">
    <location>
        <begin position="190"/>
        <end position="200"/>
    </location>
</feature>
<feature type="compositionally biased region" description="Basic and acidic residues" evidence="1">
    <location>
        <begin position="378"/>
        <end position="405"/>
    </location>
</feature>
<feature type="compositionally biased region" description="Basic residues" evidence="1">
    <location>
        <begin position="301"/>
        <end position="319"/>
    </location>
</feature>
<feature type="compositionally biased region" description="Acidic residues" evidence="1">
    <location>
        <begin position="172"/>
        <end position="182"/>
    </location>
</feature>
<evidence type="ECO:0000256" key="1">
    <source>
        <dbReference type="SAM" id="MobiDB-lite"/>
    </source>
</evidence>
<reference evidence="2" key="2">
    <citation type="journal article" date="2019" name="IMA Fungus">
        <title>Genome sequencing and comparison of five Tilletia species to identify candidate genes for the detection of regulated species infecting wheat.</title>
        <authorList>
            <person name="Nguyen H.D.T."/>
            <person name="Sultana T."/>
            <person name="Kesanakurti P."/>
            <person name="Hambleton S."/>
        </authorList>
    </citation>
    <scope>NUCLEOTIDE SEQUENCE</scope>
    <source>
        <strain evidence="2">DAOMC 236416</strain>
    </source>
</reference>
<feature type="region of interest" description="Disordered" evidence="1">
    <location>
        <begin position="1"/>
        <end position="33"/>
    </location>
</feature>
<comment type="caution">
    <text evidence="2">The sequence shown here is derived from an EMBL/GenBank/DDBJ whole genome shotgun (WGS) entry which is preliminary data.</text>
</comment>
<proteinExistence type="predicted"/>
<dbReference type="EMBL" id="LWDF02000543">
    <property type="protein sequence ID" value="KAE8245045.1"/>
    <property type="molecule type" value="Genomic_DNA"/>
</dbReference>
<name>A0A177TA11_9BASI</name>
<evidence type="ECO:0000313" key="3">
    <source>
        <dbReference type="Proteomes" id="UP000077521"/>
    </source>
</evidence>
<gene>
    <name evidence="2" type="ORF">A4X13_0g6112</name>
</gene>
<accession>A0A177TA11</accession>
<organism evidence="2 3">
    <name type="scientific">Tilletia indica</name>
    <dbReference type="NCBI Taxonomy" id="43049"/>
    <lineage>
        <taxon>Eukaryota</taxon>
        <taxon>Fungi</taxon>
        <taxon>Dikarya</taxon>
        <taxon>Basidiomycota</taxon>
        <taxon>Ustilaginomycotina</taxon>
        <taxon>Exobasidiomycetes</taxon>
        <taxon>Tilletiales</taxon>
        <taxon>Tilletiaceae</taxon>
        <taxon>Tilletia</taxon>
    </lineage>
</organism>
<evidence type="ECO:0000313" key="2">
    <source>
        <dbReference type="EMBL" id="KAE8245045.1"/>
    </source>
</evidence>
<sequence length="444" mass="48452">MTSTQPLIIFSSSPIHHPTTSSPIVGPHRQRPGHRRRLLISPSPASSLRKGGATGASALVPIALRTPSSPVLPSSPLDGYSNRARRPSPDLKVEPINPLAHLIPSTPPEYDAPRTPIRMGSVPVTPAGAPMDPSYGTPIATPILRSSSPGWARPLRIASPVSPLRPRSMVADEAEEGEPSSDDDTRSSDLTVTNGVNCDTQQEDSSSSRDSLHSSDRRFDRDDEESITEHDSEVGDLRRAVGVDDKEPDLSQETNSTTTANRLARREILNAYRDPKGTWRPPKGEEVDPPLTKVDKAGKKTKEHKKTTSKSNKIHKTIKPGKVDKMKKKSDSGGIPARKANGKGKERARSPPAAAKATERATKTQRRPKPFGNTVVRQHIERGDPGPSRMRAEEHVDKSSHADKPTPLKNVVVCKVRRLSLYRLPSNVDGRALANYDYLPRVHL</sequence>
<protein>
    <submittedName>
        <fullName evidence="2">Uncharacterized protein</fullName>
    </submittedName>
</protein>
<feature type="compositionally biased region" description="Low complexity" evidence="1">
    <location>
        <begin position="67"/>
        <end position="77"/>
    </location>
</feature>
<feature type="compositionally biased region" description="Low complexity" evidence="1">
    <location>
        <begin position="11"/>
        <end position="27"/>
    </location>
</feature>
<feature type="compositionally biased region" description="Polar residues" evidence="1">
    <location>
        <begin position="251"/>
        <end position="261"/>
    </location>
</feature>
<dbReference type="Proteomes" id="UP000077521">
    <property type="component" value="Unassembled WGS sequence"/>
</dbReference>
<feature type="compositionally biased region" description="Basic and acidic residues" evidence="1">
    <location>
        <begin position="264"/>
        <end position="286"/>
    </location>
</feature>
<keyword evidence="3" id="KW-1185">Reference proteome</keyword>
<feature type="region of interest" description="Disordered" evidence="1">
    <location>
        <begin position="67"/>
        <end position="94"/>
    </location>
</feature>
<feature type="compositionally biased region" description="Basic and acidic residues" evidence="1">
    <location>
        <begin position="206"/>
        <end position="249"/>
    </location>
</feature>
<reference evidence="2" key="1">
    <citation type="submission" date="2016-04" db="EMBL/GenBank/DDBJ databases">
        <authorList>
            <person name="Nguyen H.D."/>
            <person name="Samba Siva P."/>
            <person name="Cullis J."/>
            <person name="Levesque C.A."/>
            <person name="Hambleton S."/>
        </authorList>
    </citation>
    <scope>NUCLEOTIDE SEQUENCE</scope>
    <source>
        <strain evidence="2">DAOMC 236416</strain>
    </source>
</reference>
<feature type="region of interest" description="Disordered" evidence="1">
    <location>
        <begin position="134"/>
        <end position="405"/>
    </location>
</feature>